<evidence type="ECO:0000313" key="2">
    <source>
        <dbReference type="Proteomes" id="UP001162992"/>
    </source>
</evidence>
<proteinExistence type="predicted"/>
<comment type="caution">
    <text evidence="1">The sequence shown here is derived from an EMBL/GenBank/DDBJ whole genome shotgun (WGS) entry which is preliminary data.</text>
</comment>
<organism evidence="1 2">
    <name type="scientific">Diphasiastrum complanatum</name>
    <name type="common">Issler's clubmoss</name>
    <name type="synonym">Lycopodium complanatum</name>
    <dbReference type="NCBI Taxonomy" id="34168"/>
    <lineage>
        <taxon>Eukaryota</taxon>
        <taxon>Viridiplantae</taxon>
        <taxon>Streptophyta</taxon>
        <taxon>Embryophyta</taxon>
        <taxon>Tracheophyta</taxon>
        <taxon>Lycopodiopsida</taxon>
        <taxon>Lycopodiales</taxon>
        <taxon>Lycopodiaceae</taxon>
        <taxon>Lycopodioideae</taxon>
        <taxon>Diphasiastrum</taxon>
    </lineage>
</organism>
<keyword evidence="2" id="KW-1185">Reference proteome</keyword>
<name>A0ACC2EWZ3_DIPCM</name>
<evidence type="ECO:0000313" key="1">
    <source>
        <dbReference type="EMBL" id="KAJ7571033.1"/>
    </source>
</evidence>
<dbReference type="EMBL" id="CM055092">
    <property type="protein sequence ID" value="KAJ7571033.1"/>
    <property type="molecule type" value="Genomic_DNA"/>
</dbReference>
<dbReference type="Proteomes" id="UP001162992">
    <property type="component" value="Chromosome 1"/>
</dbReference>
<sequence>MAQRSVLCKFFMHGACLKGESCEFSHSWADQANNVCTFYQRGICSYGSRCRYDHIKLARPQTQYTSPIESSLQPTTGMNYLGDIQQGFVVGSTGASETTTFIKNSVAPLSNPWQINATACTSSAQASWGEKSKAMDSADPPICAYAAAGFCPYGDTCPQIHGDLCQTCGKYCLHPSRPVEREEHKVQCECNKKRLEALRMSQEIECSVCLERVLSKPTVSERKFGLLSGCDHPFCISCIRDWRNGPHPIGMDLDTVIRACPVCRVGSHYVIPSIVWYSTPEEKEEIVKGYKHKLSEIDCKHFDFGNGSCPFGSSCFYKHAFKDGSREEIKLRHIGAADGSTVIAKNIRLADFLGRLDLNN</sequence>
<protein>
    <submittedName>
        <fullName evidence="1">Uncharacterized protein</fullName>
    </submittedName>
</protein>
<gene>
    <name evidence="1" type="ORF">O6H91_01G146100</name>
</gene>
<accession>A0ACC2EWZ3</accession>
<reference evidence="2" key="1">
    <citation type="journal article" date="2024" name="Proc. Natl. Acad. Sci. U.S.A.">
        <title>Extraordinary preservation of gene collinearity over three hundred million years revealed in homosporous lycophytes.</title>
        <authorList>
            <person name="Li C."/>
            <person name="Wickell D."/>
            <person name="Kuo L.Y."/>
            <person name="Chen X."/>
            <person name="Nie B."/>
            <person name="Liao X."/>
            <person name="Peng D."/>
            <person name="Ji J."/>
            <person name="Jenkins J."/>
            <person name="Williams M."/>
            <person name="Shu S."/>
            <person name="Plott C."/>
            <person name="Barry K."/>
            <person name="Rajasekar S."/>
            <person name="Grimwood J."/>
            <person name="Han X."/>
            <person name="Sun S."/>
            <person name="Hou Z."/>
            <person name="He W."/>
            <person name="Dai G."/>
            <person name="Sun C."/>
            <person name="Schmutz J."/>
            <person name="Leebens-Mack J.H."/>
            <person name="Li F.W."/>
            <person name="Wang L."/>
        </authorList>
    </citation>
    <scope>NUCLEOTIDE SEQUENCE [LARGE SCALE GENOMIC DNA]</scope>
    <source>
        <strain evidence="2">cv. PW_Plant_1</strain>
    </source>
</reference>